<evidence type="ECO:0000313" key="1">
    <source>
        <dbReference type="EMBL" id="QWG24370.1"/>
    </source>
</evidence>
<keyword evidence="2" id="KW-1185">Reference proteome</keyword>
<gene>
    <name evidence="1" type="ORF">KMZ93_05515</name>
</gene>
<evidence type="ECO:0000313" key="2">
    <source>
        <dbReference type="Proteomes" id="UP000676951"/>
    </source>
</evidence>
<name>A0A975P0I2_9BRAD</name>
<organism evidence="1 2">
    <name type="scientific">Bradyrhizobium sediminis</name>
    <dbReference type="NCBI Taxonomy" id="2840469"/>
    <lineage>
        <taxon>Bacteria</taxon>
        <taxon>Pseudomonadati</taxon>
        <taxon>Pseudomonadota</taxon>
        <taxon>Alphaproteobacteria</taxon>
        <taxon>Hyphomicrobiales</taxon>
        <taxon>Nitrobacteraceae</taxon>
        <taxon>Bradyrhizobium</taxon>
    </lineage>
</organism>
<dbReference type="EMBL" id="CP076136">
    <property type="protein sequence ID" value="QWG24370.1"/>
    <property type="molecule type" value="Genomic_DNA"/>
</dbReference>
<dbReference type="AlphaFoldDB" id="A0A975P0I2"/>
<protein>
    <submittedName>
        <fullName evidence="1">Uncharacterized protein</fullName>
    </submittedName>
</protein>
<accession>A0A975P0I2</accession>
<proteinExistence type="predicted"/>
<sequence>MAADKRQSPRGVFCDGINKILVPNGMPRTVVVITGYITLQDTSKIADAKLCKYLAETSAPIDFGRTTLSFLEAHHAALKDFDGQAFTDRVHADVTPYLQAGNLHPFFATRLAQIVIADFDPITKTSMILALGVDIDQNGALSLQPIRISTRTNVRGTIFQPQDDREAIPFGEGTYYSQHVIAGVGMRFLGQTYRTFVQKEKISDVDSELGTSVAVNLIEAASKATEIVPAPSGIGGGVSVALIADDVRFLK</sequence>
<dbReference type="Proteomes" id="UP000676951">
    <property type="component" value="Chromosome"/>
</dbReference>
<reference evidence="1 2" key="1">
    <citation type="submission" date="2021-06" db="EMBL/GenBank/DDBJ databases">
        <title>Bradyrhizobium sp. S2-11-4 Genome sequencing.</title>
        <authorList>
            <person name="Jin L."/>
        </authorList>
    </citation>
    <scope>NUCLEOTIDE SEQUENCE [LARGE SCALE GENOMIC DNA]</scope>
    <source>
        <strain evidence="1 2">S2-11-4</strain>
    </source>
</reference>
<dbReference type="RefSeq" id="WP_215605115.1">
    <property type="nucleotide sequence ID" value="NZ_CP076136.1"/>
</dbReference>